<dbReference type="EMBL" id="LXQA010397557">
    <property type="protein sequence ID" value="MCI49198.1"/>
    <property type="molecule type" value="Genomic_DNA"/>
</dbReference>
<dbReference type="Proteomes" id="UP000265520">
    <property type="component" value="Unassembled WGS sequence"/>
</dbReference>
<feature type="non-terminal residue" evidence="1">
    <location>
        <position position="1"/>
    </location>
</feature>
<evidence type="ECO:0000313" key="1">
    <source>
        <dbReference type="EMBL" id="MCI49198.1"/>
    </source>
</evidence>
<name>A0A392SJW7_9FABA</name>
<sequence length="81" mass="9065">TEYPDAVPHAGASALASFQNIVFAKYSQHKNPNKQQEEEKQKMITEKDTSDNVVIKTSEWVIEDKGKAVASEHDPLVLILQ</sequence>
<keyword evidence="2" id="KW-1185">Reference proteome</keyword>
<comment type="caution">
    <text evidence="1">The sequence shown here is derived from an EMBL/GenBank/DDBJ whole genome shotgun (WGS) entry which is preliminary data.</text>
</comment>
<protein>
    <submittedName>
        <fullName evidence="1">Uncharacterized protein</fullName>
    </submittedName>
</protein>
<evidence type="ECO:0000313" key="2">
    <source>
        <dbReference type="Proteomes" id="UP000265520"/>
    </source>
</evidence>
<dbReference type="AlphaFoldDB" id="A0A392SJW7"/>
<proteinExistence type="predicted"/>
<organism evidence="1 2">
    <name type="scientific">Trifolium medium</name>
    <dbReference type="NCBI Taxonomy" id="97028"/>
    <lineage>
        <taxon>Eukaryota</taxon>
        <taxon>Viridiplantae</taxon>
        <taxon>Streptophyta</taxon>
        <taxon>Embryophyta</taxon>
        <taxon>Tracheophyta</taxon>
        <taxon>Spermatophyta</taxon>
        <taxon>Magnoliopsida</taxon>
        <taxon>eudicotyledons</taxon>
        <taxon>Gunneridae</taxon>
        <taxon>Pentapetalae</taxon>
        <taxon>rosids</taxon>
        <taxon>fabids</taxon>
        <taxon>Fabales</taxon>
        <taxon>Fabaceae</taxon>
        <taxon>Papilionoideae</taxon>
        <taxon>50 kb inversion clade</taxon>
        <taxon>NPAAA clade</taxon>
        <taxon>Hologalegina</taxon>
        <taxon>IRL clade</taxon>
        <taxon>Trifolieae</taxon>
        <taxon>Trifolium</taxon>
    </lineage>
</organism>
<reference evidence="1 2" key="1">
    <citation type="journal article" date="2018" name="Front. Plant Sci.">
        <title>Red Clover (Trifolium pratense) and Zigzag Clover (T. medium) - A Picture of Genomic Similarities and Differences.</title>
        <authorList>
            <person name="Dluhosova J."/>
            <person name="Istvanek J."/>
            <person name="Nedelnik J."/>
            <person name="Repkova J."/>
        </authorList>
    </citation>
    <scope>NUCLEOTIDE SEQUENCE [LARGE SCALE GENOMIC DNA]</scope>
    <source>
        <strain evidence="2">cv. 10/8</strain>
        <tissue evidence="1">Leaf</tissue>
    </source>
</reference>
<accession>A0A392SJW7</accession>